<dbReference type="EMBL" id="AGZP01000030">
    <property type="protein sequence ID" value="EKN06531.1"/>
    <property type="molecule type" value="Genomic_DNA"/>
</dbReference>
<gene>
    <name evidence="3" type="ORF">HMPREF1077_03337</name>
</gene>
<evidence type="ECO:0000313" key="3">
    <source>
        <dbReference type="EMBL" id="EKN06531.1"/>
    </source>
</evidence>
<feature type="chain" id="PRO_5003887745" evidence="2">
    <location>
        <begin position="21"/>
        <end position="2325"/>
    </location>
</feature>
<evidence type="ECO:0000256" key="1">
    <source>
        <dbReference type="SAM" id="MobiDB-lite"/>
    </source>
</evidence>
<dbReference type="OrthoDB" id="993253at2"/>
<reference evidence="3 4" key="1">
    <citation type="submission" date="2012-02" db="EMBL/GenBank/DDBJ databases">
        <title>The Genome Sequence of Parabacteroides johnsonii CL02T12C29.</title>
        <authorList>
            <consortium name="The Broad Institute Genome Sequencing Platform"/>
            <person name="Earl A."/>
            <person name="Ward D."/>
            <person name="Feldgarden M."/>
            <person name="Gevers D."/>
            <person name="Zitomersky N.L."/>
            <person name="Coyne M.J."/>
            <person name="Comstock L.E."/>
            <person name="Young S.K."/>
            <person name="Zeng Q."/>
            <person name="Gargeya S."/>
            <person name="Fitzgerald M."/>
            <person name="Haas B."/>
            <person name="Abouelleil A."/>
            <person name="Alvarado L."/>
            <person name="Arachchi H.M."/>
            <person name="Berlin A."/>
            <person name="Chapman S.B."/>
            <person name="Gearin G."/>
            <person name="Goldberg J."/>
            <person name="Griggs A."/>
            <person name="Gujja S."/>
            <person name="Hansen M."/>
            <person name="Heiman D."/>
            <person name="Howarth C."/>
            <person name="Larimer J."/>
            <person name="Lui A."/>
            <person name="MacDonald P.J.P."/>
            <person name="McCowen C."/>
            <person name="Montmayeur A."/>
            <person name="Murphy C."/>
            <person name="Neiman D."/>
            <person name="Pearson M."/>
            <person name="Priest M."/>
            <person name="Roberts A."/>
            <person name="Saif S."/>
            <person name="Shea T."/>
            <person name="Sisk P."/>
            <person name="Stolte C."/>
            <person name="Sykes S."/>
            <person name="Wortman J."/>
            <person name="Nusbaum C."/>
            <person name="Birren B."/>
        </authorList>
    </citation>
    <scope>NUCLEOTIDE SEQUENCE [LARGE SCALE GENOMIC DNA]</scope>
    <source>
        <strain evidence="3 4">CL02T12C29</strain>
    </source>
</reference>
<keyword evidence="2" id="KW-0732">Signal</keyword>
<feature type="signal peptide" evidence="2">
    <location>
        <begin position="1"/>
        <end position="20"/>
    </location>
</feature>
<dbReference type="InterPro" id="IPR026444">
    <property type="entry name" value="Secre_tail"/>
</dbReference>
<feature type="compositionally biased region" description="Polar residues" evidence="1">
    <location>
        <begin position="1960"/>
        <end position="1979"/>
    </location>
</feature>
<dbReference type="RefSeq" id="WP_008158313.1">
    <property type="nucleotide sequence ID" value="NZ_JH976468.1"/>
</dbReference>
<proteinExistence type="predicted"/>
<evidence type="ECO:0000313" key="4">
    <source>
        <dbReference type="Proteomes" id="UP000001218"/>
    </source>
</evidence>
<protein>
    <submittedName>
        <fullName evidence="3">Uncharacterized protein</fullName>
    </submittedName>
</protein>
<evidence type="ECO:0000256" key="2">
    <source>
        <dbReference type="SAM" id="SignalP"/>
    </source>
</evidence>
<name>K5Z592_9BACT</name>
<sequence length="2325" mass="264977">MKRINYIIGICILAASLITAATQGGDVFDGWKKLTKAGEEEVQPLHAPPHLYWDNNSGGTLKTEVKTPEDIKVNPENFGNSDDGYTKIYKLGEVNFFDIDLTDLIKKDLYKYYCLYRESSNRDSGLRGYTSNQTYGTDKENKKLRVFHNEKYYLWYYDDTTKNYCDFKKFKYTNIDYANIAPDTLIMEVSESDNYYCYPCTGTTVELGVNGGYFLKPTTVDRYRIIIEDNRQLKSPAHYWGSSKEVQVKLPENVENSRDTLISYPGSISERLRPKIESEIGQNAFDYICLVMDKGLTIDEKHDAEDKNQNRRLREYAQTPDGRTVLAWYRTTEDGRDDIQVFIRGLMLKNTEEINGAATCDLYFGRGILDRASVIDSVGKQLDLSQLENMIKITYTFSDRSLKIPSEDSNDGEPVQIIRHEKIDTLYALPNERIKILQQAQTTGGIRGYLAWHSPNAPKDNPQKSAAWYNEHITFDGQNFQRYNNGVAYFAPDIKESDLSGNLCYIYYNTGEWEEGEDVTLIWDASNVAGAEFVDGRLMPPFQITIRHKYVIKDARTRIEQLKKAQEEHKAGPLETDPGQLNTAGFFERYEIHTPYYGADNGTSFRLAEVLSNYYVKDKPTNTTSLHTACANAVRWRVYDEDGNPANFDWYSVDSTKVRPRKKINEIILPTEDDTDWNWDKGAFGGVVEWPNIFYCQNLGYLSKIDKQKKLYITAEVGENRNTNNWFPVSLLTVYLEPYADFKTEEELKNSTDDIYKSRYQDEIEKDYVCLNSITFDAPPGGEPDYRKITNEPMLNYRSSTLQKELSEYAVSASFTYDSIYPYNYNATKEATSGHGRATGTRNVYRGEYALFKTLNDPGISSIDEVYYDWFCRPPGWAPEGGVVKPYPGSYFVKVYDRHYEYRQTRGLGDDEMGYFMYVDATEVPGVIVKLPVDSSLCAGTRLLVTAWVCNLQSNTPGSIAADLGFTFKGVISEDSEEGAISEKEETERREVILNKFYTGAARRIPQSGARDSKDPVLAQWQQVYFYFTIKPGEANYSSYLLEVANNCRHSNGADFAVDDIRIYKMNPELYVEREEACEPKNLVVRAGYEHILGVYGKIANSSVETVVGPDESWTKQLLHLGLRDHEFNVYYSFTDEYELGKSAADAHWLFLDYNGNGDPASNGRVIVSTKQEYYDEWNKVTNSEDLNTYLEEESKRRKLKAMLEYKKLYEDYENKPTEVLTPESLVKKADSLGIVGNLYDVLTKEDTTKIIGHKDFIQLSKYFFTTLEITPIQLSWQTIEDEKRDVISLAHVKTTVGETLEQTQAEEKSPEIDEEHKNDKLEDGKLYHVGLFKDEDFIKDEDELIMDKCFPVAEFKVSHNGLSIFVDTDTKVEEAFICSSSSTDLSATLTFTYKGKEKIWEGEEVPIDWYVGTENDEQYSELQVALNAFHEVCGADKQYRGKCGDLDQVGEFLGKELLQALCEQKLLYLDQNEFDYPVSEERKYLVAIPNTKAIEASEEFVDAIICTEPKPFPLKISKNTPEAWLGITDIAYPNDKFQPAVRLGLEDIKMCQTEDKDLVIPIRRVKFSKTEETHRLGLARENGKSFANIIFTGETSDPDWMNKSGKVAILQDIDAVNTDSYNSLLKLRFIDFSEEGEQLKDLQFREGFEYELQVRFHEYNRSDEYLDGEYCDGTINFMIKIVPEYVTWTGTNNSRNWNNDANWVCSSFADLYKGGTNPNGEHEKAFAPMKFTKVTIKSEDNNPVLLNTEWADKTGGDVIKELENESELPYQATDNIEFDLMVTRPLENTKDYYYADRFYANTCNEIYFKPNATLMSQQYLTYDTARVEFEMEKDQWYLLSSPLKGVVAGDMYSPKTDSGRQVTDAFAPIVFDPNKNNRFAPAYYQRKWDNTAVLYFRNEGQNPDPDTHDSYISANWSTEYNDAEVFYTPGSGFSVHVENLPDNGTTSLVRLPKGDTSYDYYSNGESTPEKPNTQSITRGDNYGQLSLGKDEKTITVNLENQTDANKYFLAGNPFMTYLNMEVFLKENNLGSTYWLLNEKGETVVTRVSEEGILSNMQEATAGCVAPMQGFFVFREEPVTKVVAIEGLKYSTDMMLADNISSEEEAMTKSVPLSVVPSLYIEAERSGRKSSLSLIQREKAEVGYKKEEDVAILLNVNHPATPIVYSIAGTQATCINVTPEMANIPLGVYSEDESDVTLRFAGLEHFGDSLYLYDALKNEEILVDSRNAEVTVPGTTHGRYFLNVSRSIQVESQIRVYTPMPGQVVVASTAGDLLKSVRVYDLSGKVVSIFDHLSTTVHQFSLPTGFYIVCAESESCTEKSKISVR</sequence>
<dbReference type="PATRIC" id="fig|999419.3.peg.3409"/>
<dbReference type="NCBIfam" id="TIGR04183">
    <property type="entry name" value="Por_Secre_tail"/>
    <property type="match status" value="1"/>
</dbReference>
<dbReference type="eggNOG" id="ENOG5030ZG8">
    <property type="taxonomic scope" value="Bacteria"/>
</dbReference>
<feature type="region of interest" description="Disordered" evidence="1">
    <location>
        <begin position="1960"/>
        <end position="1980"/>
    </location>
</feature>
<dbReference type="HOGENOM" id="CLU_229923_0_0_10"/>
<comment type="caution">
    <text evidence="3">The sequence shown here is derived from an EMBL/GenBank/DDBJ whole genome shotgun (WGS) entry which is preliminary data.</text>
</comment>
<accession>K5Z592</accession>
<organism evidence="3 4">
    <name type="scientific">Parabacteroides johnsonii CL02T12C29</name>
    <dbReference type="NCBI Taxonomy" id="999419"/>
    <lineage>
        <taxon>Bacteria</taxon>
        <taxon>Pseudomonadati</taxon>
        <taxon>Bacteroidota</taxon>
        <taxon>Bacteroidia</taxon>
        <taxon>Bacteroidales</taxon>
        <taxon>Tannerellaceae</taxon>
        <taxon>Parabacteroides</taxon>
    </lineage>
</organism>
<dbReference type="Proteomes" id="UP000001218">
    <property type="component" value="Unassembled WGS sequence"/>
</dbReference>